<dbReference type="EMBL" id="JAWWNJ010000105">
    <property type="protein sequence ID" value="KAK6993023.1"/>
    <property type="molecule type" value="Genomic_DNA"/>
</dbReference>
<evidence type="ECO:0000313" key="1">
    <source>
        <dbReference type="EMBL" id="KAK6993023.1"/>
    </source>
</evidence>
<dbReference type="AlphaFoldDB" id="A0AAV9ZW85"/>
<protein>
    <recommendedName>
        <fullName evidence="3">F-box domain-containing protein</fullName>
    </recommendedName>
</protein>
<dbReference type="Proteomes" id="UP001362999">
    <property type="component" value="Unassembled WGS sequence"/>
</dbReference>
<reference evidence="1 2" key="1">
    <citation type="journal article" date="2024" name="J Genomics">
        <title>Draft genome sequencing and assembly of Favolaschia claudopus CIRM-BRFM 2984 isolated from oak limbs.</title>
        <authorList>
            <person name="Navarro D."/>
            <person name="Drula E."/>
            <person name="Chaduli D."/>
            <person name="Cazenave R."/>
            <person name="Ahrendt S."/>
            <person name="Wang J."/>
            <person name="Lipzen A."/>
            <person name="Daum C."/>
            <person name="Barry K."/>
            <person name="Grigoriev I.V."/>
            <person name="Favel A."/>
            <person name="Rosso M.N."/>
            <person name="Martin F."/>
        </authorList>
    </citation>
    <scope>NUCLEOTIDE SEQUENCE [LARGE SCALE GENOMIC DNA]</scope>
    <source>
        <strain evidence="1 2">CIRM-BRFM 2984</strain>
    </source>
</reference>
<comment type="caution">
    <text evidence="1">The sequence shown here is derived from an EMBL/GenBank/DDBJ whole genome shotgun (WGS) entry which is preliminary data.</text>
</comment>
<dbReference type="InterPro" id="IPR036047">
    <property type="entry name" value="F-box-like_dom_sf"/>
</dbReference>
<name>A0AAV9ZW85_9AGAR</name>
<proteinExistence type="predicted"/>
<accession>A0AAV9ZW85</accession>
<gene>
    <name evidence="1" type="ORF">R3P38DRAFT_128654</name>
</gene>
<dbReference type="SUPFAM" id="SSF81383">
    <property type="entry name" value="F-box domain"/>
    <property type="match status" value="1"/>
</dbReference>
<keyword evidence="2" id="KW-1185">Reference proteome</keyword>
<evidence type="ECO:0000313" key="2">
    <source>
        <dbReference type="Proteomes" id="UP001362999"/>
    </source>
</evidence>
<sequence>MHLQRLHQLFARLSAGSRLTSVAQLPEDGRLALPMELWDALFTHCSDDTLLNLAIVCRPFNERCILTLLWLNGNSASDIAEGHYAVHPTVLPAFSRALYIPPPKNIICDLPITPDLAQHLDVLSDIACSPRAVTLDSLTLQLPRGHEWLYDPSNQDLLRRTITSIAGSIVKEVIILVAKNFIRLPVQKLGEFFVRDEASAKRYNPLYAFAIPCLNSLTFHFHRTSSPLTVIVINDVEVMNIETVPDEVRPGPHHLNAALSHVVLPHLTSLTISVDYIDPTVMRAFLLRHPQVTHIQDERIYSFESPESDFTALISPPIELPNLQQVRTRNAALLIDTAPSKPRKITIDWGHPIVEVLNRDFDSVLQYLSQCETKTHLEISTWSMPRTLADRHVDLATQLRCVDTVQLSSASFQDPELCLRWIGLFPALEEVIFCGWRQVIKMQENPDDLLRIARSILLSPGGKNIVLEIGV</sequence>
<evidence type="ECO:0008006" key="3">
    <source>
        <dbReference type="Google" id="ProtNLM"/>
    </source>
</evidence>
<organism evidence="1 2">
    <name type="scientific">Favolaschia claudopus</name>
    <dbReference type="NCBI Taxonomy" id="2862362"/>
    <lineage>
        <taxon>Eukaryota</taxon>
        <taxon>Fungi</taxon>
        <taxon>Dikarya</taxon>
        <taxon>Basidiomycota</taxon>
        <taxon>Agaricomycotina</taxon>
        <taxon>Agaricomycetes</taxon>
        <taxon>Agaricomycetidae</taxon>
        <taxon>Agaricales</taxon>
        <taxon>Marasmiineae</taxon>
        <taxon>Mycenaceae</taxon>
        <taxon>Favolaschia</taxon>
    </lineage>
</organism>